<accession>A0ABQ2EKU4</accession>
<gene>
    <name evidence="1" type="ORF">GCM10008955_06480</name>
</gene>
<proteinExistence type="predicted"/>
<name>A0ABQ2EKU4_9DEIO</name>
<dbReference type="EMBL" id="BMPP01000002">
    <property type="protein sequence ID" value="GGK15736.1"/>
    <property type="molecule type" value="Genomic_DNA"/>
</dbReference>
<organism evidence="1 2">
    <name type="scientific">Deinococcus malanensis</name>
    <dbReference type="NCBI Taxonomy" id="1706855"/>
    <lineage>
        <taxon>Bacteria</taxon>
        <taxon>Thermotogati</taxon>
        <taxon>Deinococcota</taxon>
        <taxon>Deinococci</taxon>
        <taxon>Deinococcales</taxon>
        <taxon>Deinococcaceae</taxon>
        <taxon>Deinococcus</taxon>
    </lineage>
</organism>
<comment type="caution">
    <text evidence="1">The sequence shown here is derived from an EMBL/GenBank/DDBJ whole genome shotgun (WGS) entry which is preliminary data.</text>
</comment>
<evidence type="ECO:0000313" key="1">
    <source>
        <dbReference type="EMBL" id="GGK15736.1"/>
    </source>
</evidence>
<keyword evidence="2" id="KW-1185">Reference proteome</keyword>
<sequence>MNLLLAPDLGDLLRLHPQYNAGTVVELLRYLGASGVQWATSSDPDHPLRDALPAARIGIHDLEQADWSWAETEHEQLRSFLGQYPQGRERLNAAARAEREYAAHLQGPLTAAQLLGPGFLELARRYHDDLRAALDEGPGTRWQARRLDEVAAQLQGQDGVVIAPLDDLPGLLDRLPGAQVPDVSSFSAGEMSRVRALADRAWQLREEDDLSALLSALDREPGDAVTPRAELDAAAASIYLAVGQLGDARTLLERAVHALNDDQPRSLAGLTLARLGQVRDAMGDRDLAQRTYRAVLALSYAPRIALDTAKAGLEQPFELVRDTPE</sequence>
<evidence type="ECO:0008006" key="3">
    <source>
        <dbReference type="Google" id="ProtNLM"/>
    </source>
</evidence>
<dbReference type="Gene3D" id="1.25.40.10">
    <property type="entry name" value="Tetratricopeptide repeat domain"/>
    <property type="match status" value="1"/>
</dbReference>
<evidence type="ECO:0000313" key="2">
    <source>
        <dbReference type="Proteomes" id="UP000647587"/>
    </source>
</evidence>
<dbReference type="Proteomes" id="UP000647587">
    <property type="component" value="Unassembled WGS sequence"/>
</dbReference>
<dbReference type="InterPro" id="IPR011990">
    <property type="entry name" value="TPR-like_helical_dom_sf"/>
</dbReference>
<reference evidence="2" key="1">
    <citation type="journal article" date="2019" name="Int. J. Syst. Evol. Microbiol.">
        <title>The Global Catalogue of Microorganisms (GCM) 10K type strain sequencing project: providing services to taxonomists for standard genome sequencing and annotation.</title>
        <authorList>
            <consortium name="The Broad Institute Genomics Platform"/>
            <consortium name="The Broad Institute Genome Sequencing Center for Infectious Disease"/>
            <person name="Wu L."/>
            <person name="Ma J."/>
        </authorList>
    </citation>
    <scope>NUCLEOTIDE SEQUENCE [LARGE SCALE GENOMIC DNA]</scope>
    <source>
        <strain evidence="2">JCM 30331</strain>
    </source>
</reference>
<dbReference type="RefSeq" id="WP_189004511.1">
    <property type="nucleotide sequence ID" value="NZ_BMPP01000002.1"/>
</dbReference>
<protein>
    <recommendedName>
        <fullName evidence="3">Tetratricopeptide repeat protein</fullName>
    </recommendedName>
</protein>